<keyword evidence="3 9" id="KW-0028">Amino-acid biosynthesis</keyword>
<name>A0A9C7G7M3_9BACI</name>
<keyword evidence="6 9" id="KW-0418">Kinase</keyword>
<dbReference type="GO" id="GO:0005524">
    <property type="term" value="F:ATP binding"/>
    <property type="evidence" value="ECO:0007669"/>
    <property type="project" value="UniProtKB-UniRule"/>
</dbReference>
<dbReference type="RefSeq" id="WP_230495552.1">
    <property type="nucleotide sequence ID" value="NZ_CAKJTG010000004.1"/>
</dbReference>
<dbReference type="PIRSF" id="PIRSF000728">
    <property type="entry name" value="NAGK"/>
    <property type="match status" value="1"/>
</dbReference>
<keyword evidence="5 9" id="KW-0547">Nucleotide-binding</keyword>
<evidence type="ECO:0000256" key="9">
    <source>
        <dbReference type="HAMAP-Rule" id="MF_00082"/>
    </source>
</evidence>
<dbReference type="EC" id="2.7.2.8" evidence="9"/>
<evidence type="ECO:0000259" key="10">
    <source>
        <dbReference type="Pfam" id="PF00696"/>
    </source>
</evidence>
<feature type="binding site" evidence="9">
    <location>
        <begin position="41"/>
        <end position="42"/>
    </location>
    <ligand>
        <name>substrate</name>
    </ligand>
</feature>
<dbReference type="CDD" id="cd04238">
    <property type="entry name" value="AAK_NAGK-like"/>
    <property type="match status" value="1"/>
</dbReference>
<reference evidence="11" key="1">
    <citation type="submission" date="2021-10" db="EMBL/GenBank/DDBJ databases">
        <authorList>
            <person name="Criscuolo A."/>
        </authorList>
    </citation>
    <scope>NUCLEOTIDE SEQUENCE</scope>
    <source>
        <strain evidence="11">CIP111885</strain>
    </source>
</reference>
<feature type="binding site" evidence="9">
    <location>
        <position position="63"/>
    </location>
    <ligand>
        <name>substrate</name>
    </ligand>
</feature>
<keyword evidence="2 9" id="KW-0055">Arginine biosynthesis</keyword>
<dbReference type="GO" id="GO:0003991">
    <property type="term" value="F:acetylglutamate kinase activity"/>
    <property type="evidence" value="ECO:0007669"/>
    <property type="project" value="UniProtKB-UniRule"/>
</dbReference>
<feature type="site" description="Transition state stabilizer" evidence="9">
    <location>
        <position position="7"/>
    </location>
</feature>
<evidence type="ECO:0000256" key="3">
    <source>
        <dbReference type="ARBA" id="ARBA00022605"/>
    </source>
</evidence>
<dbReference type="Pfam" id="PF00696">
    <property type="entry name" value="AA_kinase"/>
    <property type="match status" value="1"/>
</dbReference>
<dbReference type="SUPFAM" id="SSF53633">
    <property type="entry name" value="Carbamate kinase-like"/>
    <property type="match status" value="1"/>
</dbReference>
<dbReference type="GO" id="GO:0005737">
    <property type="term" value="C:cytoplasm"/>
    <property type="evidence" value="ECO:0007669"/>
    <property type="project" value="UniProtKB-SubCell"/>
</dbReference>
<dbReference type="PANTHER" id="PTHR23342">
    <property type="entry name" value="N-ACETYLGLUTAMATE SYNTHASE"/>
    <property type="match status" value="1"/>
</dbReference>
<keyword evidence="7 9" id="KW-0067">ATP-binding</keyword>
<evidence type="ECO:0000256" key="1">
    <source>
        <dbReference type="ARBA" id="ARBA00004828"/>
    </source>
</evidence>
<comment type="function">
    <text evidence="9">Catalyzes the ATP-dependent phosphorylation of N-acetyl-L-glutamate.</text>
</comment>
<comment type="caution">
    <text evidence="11">The sequence shown here is derived from an EMBL/GenBank/DDBJ whole genome shotgun (WGS) entry which is preliminary data.</text>
</comment>
<evidence type="ECO:0000256" key="7">
    <source>
        <dbReference type="ARBA" id="ARBA00022840"/>
    </source>
</evidence>
<comment type="catalytic activity">
    <reaction evidence="8 9">
        <text>N-acetyl-L-glutamate + ATP = N-acetyl-L-glutamyl 5-phosphate + ADP</text>
        <dbReference type="Rhea" id="RHEA:14629"/>
        <dbReference type="ChEBI" id="CHEBI:30616"/>
        <dbReference type="ChEBI" id="CHEBI:44337"/>
        <dbReference type="ChEBI" id="CHEBI:57936"/>
        <dbReference type="ChEBI" id="CHEBI:456216"/>
        <dbReference type="EC" id="2.7.2.8"/>
    </reaction>
</comment>
<dbReference type="HAMAP" id="MF_00082">
    <property type="entry name" value="ArgB"/>
    <property type="match status" value="1"/>
</dbReference>
<proteinExistence type="inferred from homology"/>
<comment type="similarity">
    <text evidence="9">Belongs to the acetylglutamate kinase family. ArgB subfamily.</text>
</comment>
<dbReference type="PANTHER" id="PTHR23342:SF0">
    <property type="entry name" value="N-ACETYLGLUTAMATE SYNTHASE, MITOCHONDRIAL"/>
    <property type="match status" value="1"/>
</dbReference>
<dbReference type="Gene3D" id="3.40.1160.10">
    <property type="entry name" value="Acetylglutamate kinase-like"/>
    <property type="match status" value="1"/>
</dbReference>
<dbReference type="GO" id="GO:0042450">
    <property type="term" value="P:L-arginine biosynthetic process via ornithine"/>
    <property type="evidence" value="ECO:0007669"/>
    <property type="project" value="UniProtKB-UniRule"/>
</dbReference>
<accession>A0A9C7G7M3</accession>
<evidence type="ECO:0000256" key="6">
    <source>
        <dbReference type="ARBA" id="ARBA00022777"/>
    </source>
</evidence>
<dbReference type="AlphaFoldDB" id="A0A9C7G7M3"/>
<evidence type="ECO:0000256" key="4">
    <source>
        <dbReference type="ARBA" id="ARBA00022679"/>
    </source>
</evidence>
<dbReference type="InterPro" id="IPR001048">
    <property type="entry name" value="Asp/Glu/Uridylate_kinase"/>
</dbReference>
<dbReference type="InterPro" id="IPR037528">
    <property type="entry name" value="ArgB"/>
</dbReference>
<gene>
    <name evidence="9 11" type="primary">argB</name>
    <name evidence="11" type="ORF">NEOCIP111885_00979</name>
</gene>
<evidence type="ECO:0000313" key="11">
    <source>
        <dbReference type="EMBL" id="CAG9607289.1"/>
    </source>
</evidence>
<feature type="site" description="Transition state stabilizer" evidence="9">
    <location>
        <position position="219"/>
    </location>
</feature>
<keyword evidence="4 9" id="KW-0808">Transferase</keyword>
<organism evidence="11 12">
    <name type="scientific">Pseudoneobacillus rhizosphaerae</name>
    <dbReference type="NCBI Taxonomy" id="2880968"/>
    <lineage>
        <taxon>Bacteria</taxon>
        <taxon>Bacillati</taxon>
        <taxon>Bacillota</taxon>
        <taxon>Bacilli</taxon>
        <taxon>Bacillales</taxon>
        <taxon>Bacillaceae</taxon>
        <taxon>Pseudoneobacillus</taxon>
    </lineage>
</organism>
<keyword evidence="9" id="KW-0963">Cytoplasm</keyword>
<dbReference type="InterPro" id="IPR036393">
    <property type="entry name" value="AceGlu_kinase-like_sf"/>
</dbReference>
<dbReference type="Proteomes" id="UP000789845">
    <property type="component" value="Unassembled WGS sequence"/>
</dbReference>
<feature type="domain" description="Aspartate/glutamate/uridylate kinase" evidence="10">
    <location>
        <begin position="2"/>
        <end position="238"/>
    </location>
</feature>
<comment type="subcellular location">
    <subcellularLocation>
        <location evidence="9">Cytoplasm</location>
    </subcellularLocation>
</comment>
<evidence type="ECO:0000256" key="2">
    <source>
        <dbReference type="ARBA" id="ARBA00022571"/>
    </source>
</evidence>
<protein>
    <recommendedName>
        <fullName evidence="9">Acetylglutamate kinase</fullName>
        <ecNumber evidence="9">2.7.2.8</ecNumber>
    </recommendedName>
    <alternativeName>
        <fullName evidence="9">N-acetyl-L-glutamate 5-phosphotransferase</fullName>
    </alternativeName>
    <alternativeName>
        <fullName evidence="9">NAG kinase</fullName>
        <shortName evidence="9">NAGK</shortName>
    </alternativeName>
</protein>
<dbReference type="NCBIfam" id="TIGR00761">
    <property type="entry name" value="argB"/>
    <property type="match status" value="1"/>
</dbReference>
<comment type="pathway">
    <text evidence="1 9">Amino-acid biosynthesis; L-arginine biosynthesis; N(2)-acetyl-L-ornithine from L-glutamate: step 2/4.</text>
</comment>
<dbReference type="FunFam" id="3.40.1160.10:FF:000004">
    <property type="entry name" value="Acetylglutamate kinase"/>
    <property type="match status" value="1"/>
</dbReference>
<evidence type="ECO:0000313" key="12">
    <source>
        <dbReference type="Proteomes" id="UP000789845"/>
    </source>
</evidence>
<evidence type="ECO:0000256" key="8">
    <source>
        <dbReference type="ARBA" id="ARBA00048141"/>
    </source>
</evidence>
<sequence length="268" mass="28838">MKYIVVKLGGSVMEQLPATFYKNIVELQRSKQWIPIIVHGGGPLITSLLKALNIETKFVNGLRVTDEQVLDIVEMVLSGSVNKQIVHQLIKAEGHAYGVSGVDGSLITARPIQDSEEIGLVGEVVSVKTELIVGIANQGYIPVISPVGIDHKGQRYNINGDIAASAVASALGANLCLISDIPGIYIEKDQQKITLNTVSKEDVEEMIISGQIHGGMIPKVRAALDGLVHHVPEVSIINGLEDNSLLSYCNGETIGTKIVLKKEITYVE</sequence>
<evidence type="ECO:0000256" key="5">
    <source>
        <dbReference type="ARBA" id="ARBA00022741"/>
    </source>
</evidence>
<dbReference type="InterPro" id="IPR004662">
    <property type="entry name" value="AcgluKinase_fam"/>
</dbReference>
<dbReference type="EMBL" id="CAKJTG010000004">
    <property type="protein sequence ID" value="CAG9607289.1"/>
    <property type="molecule type" value="Genomic_DNA"/>
</dbReference>
<feature type="binding site" evidence="9">
    <location>
        <position position="157"/>
    </location>
    <ligand>
        <name>substrate</name>
    </ligand>
</feature>
<keyword evidence="12" id="KW-1185">Reference proteome</keyword>